<evidence type="ECO:0000313" key="1">
    <source>
        <dbReference type="EMBL" id="GIM08582.1"/>
    </source>
</evidence>
<protein>
    <submittedName>
        <fullName evidence="1">Uncharacterized protein</fullName>
    </submittedName>
</protein>
<accession>A0A8J4GKJ0</accession>
<proteinExistence type="predicted"/>
<name>A0A8J4GKJ0_9CHLO</name>
<gene>
    <name evidence="1" type="ORF">Vretimale_12606</name>
</gene>
<evidence type="ECO:0000313" key="2">
    <source>
        <dbReference type="Proteomes" id="UP000722791"/>
    </source>
</evidence>
<comment type="caution">
    <text evidence="1">The sequence shown here is derived from an EMBL/GenBank/DDBJ whole genome shotgun (WGS) entry which is preliminary data.</text>
</comment>
<dbReference type="EMBL" id="BNCQ01000028">
    <property type="protein sequence ID" value="GIM08582.1"/>
    <property type="molecule type" value="Genomic_DNA"/>
</dbReference>
<organism evidence="1 2">
    <name type="scientific">Volvox reticuliferus</name>
    <dbReference type="NCBI Taxonomy" id="1737510"/>
    <lineage>
        <taxon>Eukaryota</taxon>
        <taxon>Viridiplantae</taxon>
        <taxon>Chlorophyta</taxon>
        <taxon>core chlorophytes</taxon>
        <taxon>Chlorophyceae</taxon>
        <taxon>CS clade</taxon>
        <taxon>Chlamydomonadales</taxon>
        <taxon>Volvocaceae</taxon>
        <taxon>Volvox</taxon>
    </lineage>
</organism>
<dbReference type="AlphaFoldDB" id="A0A8J4GKJ0"/>
<dbReference type="Proteomes" id="UP000722791">
    <property type="component" value="Unassembled WGS sequence"/>
</dbReference>
<reference evidence="1" key="1">
    <citation type="journal article" date="2021" name="Proc. Natl. Acad. Sci. U.S.A.">
        <title>Three genomes in the algal genus Volvox reveal the fate of a haploid sex-determining region after a transition to homothallism.</title>
        <authorList>
            <person name="Yamamoto K."/>
            <person name="Hamaji T."/>
            <person name="Kawai-Toyooka H."/>
            <person name="Matsuzaki R."/>
            <person name="Takahashi F."/>
            <person name="Nishimura Y."/>
            <person name="Kawachi M."/>
            <person name="Noguchi H."/>
            <person name="Minakuchi Y."/>
            <person name="Umen J.G."/>
            <person name="Toyoda A."/>
            <person name="Nozaki H."/>
        </authorList>
    </citation>
    <scope>NUCLEOTIDE SEQUENCE</scope>
    <source>
        <strain evidence="1">NIES-3785</strain>
    </source>
</reference>
<sequence length="147" mass="16300">MHLSDWIGLLNTCALIGDGTGVTLHAAKLAYARSLCVVVDDQGQWSRAVCLTKCDFMEALTRLAEELAPPPLEEVAEAMREVGITGRRLRVALEQPWTYYYNEVGRGAGGMEGTSLVIRCVCAGGERNWFLSFKPQRSLSVRKYSSW</sequence>